<protein>
    <submittedName>
        <fullName evidence="1">Tigger transposable element-derived protein 1</fullName>
    </submittedName>
</protein>
<gene>
    <name evidence="1" type="primary">TIGD1</name>
    <name evidence="1" type="ORF">TNCV_2227231</name>
</gene>
<proteinExistence type="predicted"/>
<dbReference type="AlphaFoldDB" id="A0A8X7BKC1"/>
<organism evidence="1 2">
    <name type="scientific">Trichonephila clavipes</name>
    <name type="common">Golden silk orbweaver</name>
    <name type="synonym">Nephila clavipes</name>
    <dbReference type="NCBI Taxonomy" id="2585209"/>
    <lineage>
        <taxon>Eukaryota</taxon>
        <taxon>Metazoa</taxon>
        <taxon>Ecdysozoa</taxon>
        <taxon>Arthropoda</taxon>
        <taxon>Chelicerata</taxon>
        <taxon>Arachnida</taxon>
        <taxon>Araneae</taxon>
        <taxon>Araneomorphae</taxon>
        <taxon>Entelegynae</taxon>
        <taxon>Araneoidea</taxon>
        <taxon>Nephilidae</taxon>
        <taxon>Trichonephila</taxon>
    </lineage>
</organism>
<evidence type="ECO:0000313" key="1">
    <source>
        <dbReference type="EMBL" id="GFY33454.1"/>
    </source>
</evidence>
<accession>A0A8X7BKC1</accession>
<evidence type="ECO:0000313" key="2">
    <source>
        <dbReference type="Proteomes" id="UP000887159"/>
    </source>
</evidence>
<dbReference type="Proteomes" id="UP000887159">
    <property type="component" value="Unassembled WGS sequence"/>
</dbReference>
<comment type="caution">
    <text evidence="1">The sequence shown here is derived from an EMBL/GenBank/DDBJ whole genome shotgun (WGS) entry which is preliminary data.</text>
</comment>
<reference evidence="1" key="1">
    <citation type="submission" date="2020-08" db="EMBL/GenBank/DDBJ databases">
        <title>Multicomponent nature underlies the extraordinary mechanical properties of spider dragline silk.</title>
        <authorList>
            <person name="Kono N."/>
            <person name="Nakamura H."/>
            <person name="Mori M."/>
            <person name="Yoshida Y."/>
            <person name="Ohtoshi R."/>
            <person name="Malay A.D."/>
            <person name="Moran D.A.P."/>
            <person name="Tomita M."/>
            <person name="Numata K."/>
            <person name="Arakawa K."/>
        </authorList>
    </citation>
    <scope>NUCLEOTIDE SEQUENCE</scope>
</reference>
<name>A0A8X7BKC1_TRICX</name>
<keyword evidence="2" id="KW-1185">Reference proteome</keyword>
<sequence length="135" mass="15356">MNGDYFKDTGTRETTPELRVKGSIENVSEVDNGVSGYTSWMKHPEFYSCRSGYSDGVQKLLDSHNQELTIDELIEMYQQDLDIKESLDPVQSEDRMTVGNLADDLSLFEKGLKILENIGSNVEFMFPTKQGIKNY</sequence>
<dbReference type="EMBL" id="BMAU01021411">
    <property type="protein sequence ID" value="GFY33454.1"/>
    <property type="molecule type" value="Genomic_DNA"/>
</dbReference>